<evidence type="ECO:0000256" key="3">
    <source>
        <dbReference type="ARBA" id="ARBA00009850"/>
    </source>
</evidence>
<evidence type="ECO:0000256" key="6">
    <source>
        <dbReference type="ARBA" id="ARBA00022801"/>
    </source>
</evidence>
<dbReference type="InterPro" id="IPR023419">
    <property type="entry name" value="Transthyretin_CS"/>
</dbReference>
<dbReference type="Pfam" id="PF00576">
    <property type="entry name" value="Transthyretin"/>
    <property type="match status" value="1"/>
</dbReference>
<feature type="domain" description="Transthyretin/hydroxyisourate hydrolase" evidence="9">
    <location>
        <begin position="4"/>
        <end position="147"/>
    </location>
</feature>
<comment type="catalytic activity">
    <reaction evidence="1 7">
        <text>5-hydroxyisourate + H2O = 5-hydroxy-2-oxo-4-ureido-2,5-dihydro-1H-imidazole-5-carboxylate + H(+)</text>
        <dbReference type="Rhea" id="RHEA:23736"/>
        <dbReference type="ChEBI" id="CHEBI:15377"/>
        <dbReference type="ChEBI" id="CHEBI:15378"/>
        <dbReference type="ChEBI" id="CHEBI:18072"/>
        <dbReference type="ChEBI" id="CHEBI:58639"/>
        <dbReference type="EC" id="3.5.2.17"/>
    </reaction>
</comment>
<dbReference type="PROSITE" id="PS00768">
    <property type="entry name" value="TRANSTHYRETIN_1"/>
    <property type="match status" value="1"/>
</dbReference>
<dbReference type="CDD" id="cd05822">
    <property type="entry name" value="TLP_HIUase"/>
    <property type="match status" value="1"/>
</dbReference>
<feature type="region of interest" description="Disordered" evidence="8">
    <location>
        <begin position="35"/>
        <end position="54"/>
    </location>
</feature>
<accession>A0A1U9MCB6</accession>
<evidence type="ECO:0000256" key="8">
    <source>
        <dbReference type="SAM" id="MobiDB-lite"/>
    </source>
</evidence>
<protein>
    <recommendedName>
        <fullName evidence="7">5-hydroxyisourate hydrolase</fullName>
        <shortName evidence="7">HIU hydrolase</shortName>
        <shortName evidence="7">HIUHase</shortName>
        <ecNumber evidence="7">3.5.2.17</ecNumber>
    </recommendedName>
</protein>
<organism evidence="10 11">
    <name type="scientific">Bartonella apihabitans</name>
    <dbReference type="NCBI Taxonomy" id="2750929"/>
    <lineage>
        <taxon>Bacteria</taxon>
        <taxon>Pseudomonadati</taxon>
        <taxon>Pseudomonadota</taxon>
        <taxon>Alphaproteobacteria</taxon>
        <taxon>Hyphomicrobiales</taxon>
        <taxon>Bartonellaceae</taxon>
        <taxon>Bartonella</taxon>
    </lineage>
</organism>
<dbReference type="GO" id="GO:0006144">
    <property type="term" value="P:purine nucleobase metabolic process"/>
    <property type="evidence" value="ECO:0007669"/>
    <property type="project" value="UniProtKB-KW"/>
</dbReference>
<dbReference type="PANTHER" id="PTHR10395:SF7">
    <property type="entry name" value="5-HYDROXYISOURATE HYDROLASE"/>
    <property type="match status" value="1"/>
</dbReference>
<comment type="function">
    <text evidence="2">Catalyzes the hydrolysis of 5-hydroxyisourate (HIU) to 2-oxo-4-hydroxy-4-carboxy-5-ureidoimidazoline (OHCU).</text>
</comment>
<sequence length="148" mass="16677">MTGLTTHILDTASGKPASGVKIQLYKLCRKNVPENENNRTINKPHGMDEKTHLAGEKTQSVVKKLLVETKSNQDGRTEKPLLDEKAMEKGQYELHFFTAAYFLNQGAKLDNPPFLDEITIRFSIADNTAHYHVPLLVSPWSYSTYRGS</sequence>
<keyword evidence="6 7" id="KW-0378">Hydrolase</keyword>
<evidence type="ECO:0000313" key="11">
    <source>
        <dbReference type="Proteomes" id="UP000189660"/>
    </source>
</evidence>
<evidence type="ECO:0000256" key="4">
    <source>
        <dbReference type="ARBA" id="ARBA00011881"/>
    </source>
</evidence>
<dbReference type="InterPro" id="IPR014306">
    <property type="entry name" value="Hydroxyisourate_hydrolase"/>
</dbReference>
<dbReference type="NCBIfam" id="TIGR02962">
    <property type="entry name" value="hdxy_isourate"/>
    <property type="match status" value="1"/>
</dbReference>
<dbReference type="RefSeq" id="WP_078039838.1">
    <property type="nucleotide sequence ID" value="NZ_CP015820.1"/>
</dbReference>
<gene>
    <name evidence="10" type="ORF">BBC0178_017090</name>
</gene>
<evidence type="ECO:0000259" key="9">
    <source>
        <dbReference type="Pfam" id="PF00576"/>
    </source>
</evidence>
<dbReference type="EC" id="3.5.2.17" evidence="7"/>
<dbReference type="InterPro" id="IPR036817">
    <property type="entry name" value="Transthyretin/HIU_hydrolase_sf"/>
</dbReference>
<keyword evidence="11" id="KW-1185">Reference proteome</keyword>
<comment type="subunit">
    <text evidence="4 7">Homotetramer.</text>
</comment>
<dbReference type="InterPro" id="IPR023418">
    <property type="entry name" value="Thyroxine_BS"/>
</dbReference>
<dbReference type="AlphaFoldDB" id="A0A1U9MCB6"/>
<dbReference type="SUPFAM" id="SSF49472">
    <property type="entry name" value="Transthyretin (synonym: prealbumin)"/>
    <property type="match status" value="1"/>
</dbReference>
<proteinExistence type="inferred from homology"/>
<dbReference type="PANTHER" id="PTHR10395">
    <property type="entry name" value="URICASE AND TRANSTHYRETIN-RELATED"/>
    <property type="match status" value="1"/>
</dbReference>
<name>A0A1U9MCB6_9HYPH</name>
<keyword evidence="5 7" id="KW-0659">Purine metabolism</keyword>
<dbReference type="GO" id="GO:0033971">
    <property type="term" value="F:hydroxyisourate hydrolase activity"/>
    <property type="evidence" value="ECO:0007669"/>
    <property type="project" value="UniProtKB-EC"/>
</dbReference>
<dbReference type="Gene3D" id="2.60.40.180">
    <property type="entry name" value="Transthyretin/hydroxyisourate hydrolase domain"/>
    <property type="match status" value="1"/>
</dbReference>
<comment type="similarity">
    <text evidence="3 7">Belongs to the transthyretin family. 5-hydroxyisourate hydrolase subfamily.</text>
</comment>
<evidence type="ECO:0000256" key="2">
    <source>
        <dbReference type="ARBA" id="ARBA00002704"/>
    </source>
</evidence>
<reference evidence="10 11" key="1">
    <citation type="submission" date="2016-11" db="EMBL/GenBank/DDBJ databases">
        <title>Comparative genomics of Bartonella apis.</title>
        <authorList>
            <person name="Engel P."/>
        </authorList>
    </citation>
    <scope>NUCLEOTIDE SEQUENCE [LARGE SCALE GENOMIC DNA]</scope>
    <source>
        <strain evidence="10 11">BBC0178</strain>
    </source>
</reference>
<dbReference type="KEGG" id="bapa:BBC0178_017090"/>
<evidence type="ECO:0000256" key="5">
    <source>
        <dbReference type="ARBA" id="ARBA00022631"/>
    </source>
</evidence>
<evidence type="ECO:0000256" key="1">
    <source>
        <dbReference type="ARBA" id="ARBA00001043"/>
    </source>
</evidence>
<evidence type="ECO:0000256" key="7">
    <source>
        <dbReference type="RuleBase" id="RU361270"/>
    </source>
</evidence>
<dbReference type="EMBL" id="CP015820">
    <property type="protein sequence ID" value="AQT43162.1"/>
    <property type="molecule type" value="Genomic_DNA"/>
</dbReference>
<dbReference type="PROSITE" id="PS00769">
    <property type="entry name" value="TRANSTHYRETIN_2"/>
    <property type="match status" value="1"/>
</dbReference>
<dbReference type="OrthoDB" id="9792386at2"/>
<dbReference type="InterPro" id="IPR023416">
    <property type="entry name" value="Transthyretin/HIU_hydrolase_d"/>
</dbReference>
<dbReference type="Proteomes" id="UP000189660">
    <property type="component" value="Chromosome"/>
</dbReference>
<evidence type="ECO:0000313" key="10">
    <source>
        <dbReference type="EMBL" id="AQT43162.1"/>
    </source>
</evidence>
<feature type="compositionally biased region" description="Basic and acidic residues" evidence="8">
    <location>
        <begin position="45"/>
        <end position="54"/>
    </location>
</feature>